<feature type="transmembrane region" description="Helical" evidence="1">
    <location>
        <begin position="266"/>
        <end position="291"/>
    </location>
</feature>
<dbReference type="AlphaFoldDB" id="A0A9Q9IDE4"/>
<dbReference type="RefSeq" id="WP_052387579.1">
    <property type="nucleotide sequence ID" value="NZ_JAQQGQ010000003.1"/>
</dbReference>
<keyword evidence="3" id="KW-0808">Transferase</keyword>
<feature type="transmembrane region" description="Helical" evidence="1">
    <location>
        <begin position="233"/>
        <end position="254"/>
    </location>
</feature>
<dbReference type="KEGG" id="daur:Daura_42965"/>
<evidence type="ECO:0000256" key="1">
    <source>
        <dbReference type="SAM" id="Phobius"/>
    </source>
</evidence>
<keyword evidence="3" id="KW-0012">Acyltransferase</keyword>
<feature type="transmembrane region" description="Helical" evidence="1">
    <location>
        <begin position="119"/>
        <end position="139"/>
    </location>
</feature>
<dbReference type="InterPro" id="IPR002656">
    <property type="entry name" value="Acyl_transf_3_dom"/>
</dbReference>
<accession>A0A9Q9IDE4</accession>
<dbReference type="Proteomes" id="UP001058003">
    <property type="component" value="Chromosome"/>
</dbReference>
<keyword evidence="1" id="KW-0472">Membrane</keyword>
<reference evidence="3" key="1">
    <citation type="submission" date="2021-04" db="EMBL/GenBank/DDBJ databases">
        <title>Dactylosporangium aurantiacum NRRL B-8018 full assembly.</title>
        <authorList>
            <person name="Hartkoorn R.C."/>
            <person name="Beaudoing E."/>
            <person name="Hot D."/>
        </authorList>
    </citation>
    <scope>NUCLEOTIDE SEQUENCE</scope>
    <source>
        <strain evidence="3">NRRL B-8018</strain>
    </source>
</reference>
<feature type="transmembrane region" description="Helical" evidence="1">
    <location>
        <begin position="69"/>
        <end position="90"/>
    </location>
</feature>
<sequence>MRNRYVDLLRAVAIVRVVTYHTLGFAWLTVAFPAMGLMFALGGSLMAASLDRGGDGLGLKAIGRRMRRIVVPFWVLGAFAVVLMSLMGGLEHSWRLVLWFLPLDDPPTSEKGGVWFSQIWYVRSYLWFIILSPLMLWLFRKAPVPTVLVPFGVLVALWETGHGTGGMVRDFFMYAPMWMLGFAHHDGTLQRISRKVLWPACLVMGGIGLAILYSHPGPRGYDMNDAPIADALWSTAFLLVMLHAAPAALSLGAAEPAVEAINRRALTIYLWHEAVITAVRLAAVAAGVSLLGPYGGLLQLVLVFALVTLVVLALGWVEDLAARRRPRLVPLPSRAPAGRLDDRAQPVPV</sequence>
<evidence type="ECO:0000313" key="3">
    <source>
        <dbReference type="EMBL" id="UWZ53256.1"/>
    </source>
</evidence>
<feature type="transmembrane region" description="Helical" evidence="1">
    <location>
        <begin position="196"/>
        <end position="213"/>
    </location>
</feature>
<dbReference type="GO" id="GO:0016747">
    <property type="term" value="F:acyltransferase activity, transferring groups other than amino-acyl groups"/>
    <property type="evidence" value="ECO:0007669"/>
    <property type="project" value="InterPro"/>
</dbReference>
<keyword evidence="4" id="KW-1185">Reference proteome</keyword>
<feature type="transmembrane region" description="Helical" evidence="1">
    <location>
        <begin position="25"/>
        <end position="48"/>
    </location>
</feature>
<dbReference type="OrthoDB" id="5171428at2"/>
<keyword evidence="1" id="KW-1133">Transmembrane helix</keyword>
<keyword evidence="1" id="KW-0812">Transmembrane</keyword>
<feature type="transmembrane region" description="Helical" evidence="1">
    <location>
        <begin position="297"/>
        <end position="317"/>
    </location>
</feature>
<evidence type="ECO:0000259" key="2">
    <source>
        <dbReference type="Pfam" id="PF01757"/>
    </source>
</evidence>
<dbReference type="EMBL" id="CP073767">
    <property type="protein sequence ID" value="UWZ53256.1"/>
    <property type="molecule type" value="Genomic_DNA"/>
</dbReference>
<protein>
    <submittedName>
        <fullName evidence="3">Acyltransferase</fullName>
    </submittedName>
</protein>
<dbReference type="Pfam" id="PF01757">
    <property type="entry name" value="Acyl_transf_3"/>
    <property type="match status" value="1"/>
</dbReference>
<evidence type="ECO:0000313" key="4">
    <source>
        <dbReference type="Proteomes" id="UP001058003"/>
    </source>
</evidence>
<gene>
    <name evidence="3" type="ORF">Daura_42965</name>
</gene>
<organism evidence="3 4">
    <name type="scientific">Dactylosporangium aurantiacum</name>
    <dbReference type="NCBI Taxonomy" id="35754"/>
    <lineage>
        <taxon>Bacteria</taxon>
        <taxon>Bacillati</taxon>
        <taxon>Actinomycetota</taxon>
        <taxon>Actinomycetes</taxon>
        <taxon>Micromonosporales</taxon>
        <taxon>Micromonosporaceae</taxon>
        <taxon>Dactylosporangium</taxon>
    </lineage>
</organism>
<name>A0A9Q9IDE4_9ACTN</name>
<feature type="domain" description="Acyltransferase 3" evidence="2">
    <location>
        <begin position="3"/>
        <end position="315"/>
    </location>
</feature>
<proteinExistence type="predicted"/>